<proteinExistence type="predicted"/>
<sequence>MATDVSQHEKGWTSSNSKIPQEHFDGVSDQVHAEAVGPQAQLSQRRNSDAIVSWDGDDDPENPYNWPAWRTNTYAALLSLLAFLIPLASSIIAPGVPAIMAEFGNDSPVLSALVVSIYVLGLGIGPLLFAPLSEIYGRVIIFHISNLGFVAFHVACALAPSLGSLIAFRFLAGFFGSCPPTNGGASIADMVPQHRRGVFMAGFAIGPVFGPVIGPVAGGFLSTAAGWRWVFWLVTIAGGAIGIAVLFLAKETYAPVILQRKVVRLRQQTGKPYLRHALDTGLSPAARLKHSFVRPMKLLVLSPIGAISAVYMAVVYGYLYLMFSSITQVFQETYGFTPNLAGLAFLGLGVGSIIGIAVVSLTSDRQIRKQMEATGSAKPEVRVQTVPIGNILLPAGLFMYGWTAEYHVHWIAPIIGMALVGIGNVIIFMSIILYLVDAFTVYSASALAANTIIRSLGGAFLPLAGLSLFARLGVGWGNSLLGFIAVGLLPVPFLFLKYGEMLRKRYEIKDL</sequence>
<gene>
    <name evidence="1" type="ORF">F4820DRAFT_458735</name>
</gene>
<dbReference type="EMBL" id="MU393483">
    <property type="protein sequence ID" value="KAI4864678.1"/>
    <property type="molecule type" value="Genomic_DNA"/>
</dbReference>
<dbReference type="Proteomes" id="UP001497700">
    <property type="component" value="Unassembled WGS sequence"/>
</dbReference>
<protein>
    <submittedName>
        <fullName evidence="1">MFS general substrate transporter</fullName>
    </submittedName>
</protein>
<evidence type="ECO:0000313" key="2">
    <source>
        <dbReference type="Proteomes" id="UP001497700"/>
    </source>
</evidence>
<organism evidence="1 2">
    <name type="scientific">Hypoxylon rubiginosum</name>
    <dbReference type="NCBI Taxonomy" id="110542"/>
    <lineage>
        <taxon>Eukaryota</taxon>
        <taxon>Fungi</taxon>
        <taxon>Dikarya</taxon>
        <taxon>Ascomycota</taxon>
        <taxon>Pezizomycotina</taxon>
        <taxon>Sordariomycetes</taxon>
        <taxon>Xylariomycetidae</taxon>
        <taxon>Xylariales</taxon>
        <taxon>Hypoxylaceae</taxon>
        <taxon>Hypoxylon</taxon>
    </lineage>
</organism>
<name>A0ACB9YZN2_9PEZI</name>
<reference evidence="1 2" key="1">
    <citation type="journal article" date="2022" name="New Phytol.">
        <title>Ecological generalism drives hyperdiversity of secondary metabolite gene clusters in xylarialean endophytes.</title>
        <authorList>
            <person name="Franco M.E.E."/>
            <person name="Wisecaver J.H."/>
            <person name="Arnold A.E."/>
            <person name="Ju Y.M."/>
            <person name="Slot J.C."/>
            <person name="Ahrendt S."/>
            <person name="Moore L.P."/>
            <person name="Eastman K.E."/>
            <person name="Scott K."/>
            <person name="Konkel Z."/>
            <person name="Mondo S.J."/>
            <person name="Kuo A."/>
            <person name="Hayes R.D."/>
            <person name="Haridas S."/>
            <person name="Andreopoulos B."/>
            <person name="Riley R."/>
            <person name="LaButti K."/>
            <person name="Pangilinan J."/>
            <person name="Lipzen A."/>
            <person name="Amirebrahimi M."/>
            <person name="Yan J."/>
            <person name="Adam C."/>
            <person name="Keymanesh K."/>
            <person name="Ng V."/>
            <person name="Louie K."/>
            <person name="Northen T."/>
            <person name="Drula E."/>
            <person name="Henrissat B."/>
            <person name="Hsieh H.M."/>
            <person name="Youens-Clark K."/>
            <person name="Lutzoni F."/>
            <person name="Miadlikowska J."/>
            <person name="Eastwood D.C."/>
            <person name="Hamelin R.C."/>
            <person name="Grigoriev I.V."/>
            <person name="U'Ren J.M."/>
        </authorList>
    </citation>
    <scope>NUCLEOTIDE SEQUENCE [LARGE SCALE GENOMIC DNA]</scope>
    <source>
        <strain evidence="1 2">CBS 119005</strain>
    </source>
</reference>
<keyword evidence="2" id="KW-1185">Reference proteome</keyword>
<evidence type="ECO:0000313" key="1">
    <source>
        <dbReference type="EMBL" id="KAI4864678.1"/>
    </source>
</evidence>
<accession>A0ACB9YZN2</accession>
<comment type="caution">
    <text evidence="1">The sequence shown here is derived from an EMBL/GenBank/DDBJ whole genome shotgun (WGS) entry which is preliminary data.</text>
</comment>